<sequence length="204" mass="23696">MGTTQIVWDGNTITLGHRAEAFTPVHKTLVTTITTQSGYNAYRSYWCKLVFKIKCGILTAAEERALTNFWFQWARHGYEFSIAWDSDQCQATTTDQDYSPSTPKRIYLANSTWFSLIHVGDEMVIYSSDRDKFEVFRVASISSPDYIEADTDLTYFYENGDTVRHYWYLPYARLVRPEKYIISTDGEGRTNARHLKMEVEESVQ</sequence>
<reference evidence="1 2" key="1">
    <citation type="submission" date="2018-06" db="EMBL/GenBank/DDBJ databases">
        <title>Extensive metabolic versatility and redundancy in microbially diverse, dynamic hydrothermal sediments.</title>
        <authorList>
            <person name="Dombrowski N."/>
            <person name="Teske A."/>
            <person name="Baker B.J."/>
        </authorList>
    </citation>
    <scope>NUCLEOTIDE SEQUENCE [LARGE SCALE GENOMIC DNA]</scope>
    <source>
        <strain evidence="1">B79_G16</strain>
    </source>
</reference>
<dbReference type="AlphaFoldDB" id="A0A420ZBL4"/>
<dbReference type="EMBL" id="QMNG01000062">
    <property type="protein sequence ID" value="RLC36383.1"/>
    <property type="molecule type" value="Genomic_DNA"/>
</dbReference>
<comment type="caution">
    <text evidence="1">The sequence shown here is derived from an EMBL/GenBank/DDBJ whole genome shotgun (WGS) entry which is preliminary data.</text>
</comment>
<protein>
    <submittedName>
        <fullName evidence="1">Uncharacterized protein</fullName>
    </submittedName>
</protein>
<gene>
    <name evidence="1" type="ORF">DRH29_04660</name>
</gene>
<dbReference type="Proteomes" id="UP000281261">
    <property type="component" value="Unassembled WGS sequence"/>
</dbReference>
<evidence type="ECO:0000313" key="1">
    <source>
        <dbReference type="EMBL" id="RLC36383.1"/>
    </source>
</evidence>
<accession>A0A420ZBL4</accession>
<organism evidence="1 2">
    <name type="scientific">candidate division Kazan bacterium</name>
    <dbReference type="NCBI Taxonomy" id="2202143"/>
    <lineage>
        <taxon>Bacteria</taxon>
        <taxon>Bacteria division Kazan-3B-28</taxon>
    </lineage>
</organism>
<proteinExistence type="predicted"/>
<evidence type="ECO:0000313" key="2">
    <source>
        <dbReference type="Proteomes" id="UP000281261"/>
    </source>
</evidence>
<name>A0A420ZBL4_UNCK3</name>